<name>A0ABW2TUS4_9PSEU</name>
<dbReference type="PANTHER" id="PTHR33428">
    <property type="entry name" value="CHLOROPHYLLASE-2, CHLOROPLASTIC"/>
    <property type="match status" value="1"/>
</dbReference>
<gene>
    <name evidence="3" type="ORF">ACFQV2_24665</name>
</gene>
<accession>A0ABW2TUS4</accession>
<dbReference type="EMBL" id="JBHTEY010000004">
    <property type="protein sequence ID" value="MFC7616188.1"/>
    <property type="molecule type" value="Genomic_DNA"/>
</dbReference>
<keyword evidence="4" id="KW-1185">Reference proteome</keyword>
<dbReference type="InterPro" id="IPR029058">
    <property type="entry name" value="AB_hydrolase_fold"/>
</dbReference>
<evidence type="ECO:0000313" key="4">
    <source>
        <dbReference type="Proteomes" id="UP001596512"/>
    </source>
</evidence>
<dbReference type="InterPro" id="IPR041127">
    <property type="entry name" value="PET_hydrolase/cutinase-like"/>
</dbReference>
<dbReference type="PANTHER" id="PTHR33428:SF14">
    <property type="entry name" value="CARBOXYLESTERASE TYPE B DOMAIN-CONTAINING PROTEIN"/>
    <property type="match status" value="1"/>
</dbReference>
<protein>
    <submittedName>
        <fullName evidence="3">Acetylxylan esterase</fullName>
    </submittedName>
</protein>
<dbReference type="SUPFAM" id="SSF53474">
    <property type="entry name" value="alpha/beta-Hydrolases"/>
    <property type="match status" value="1"/>
</dbReference>
<organism evidence="3 4">
    <name type="scientific">Actinokineospora soli</name>
    <dbReference type="NCBI Taxonomy" id="1048753"/>
    <lineage>
        <taxon>Bacteria</taxon>
        <taxon>Bacillati</taxon>
        <taxon>Actinomycetota</taxon>
        <taxon>Actinomycetes</taxon>
        <taxon>Pseudonocardiales</taxon>
        <taxon>Pseudonocardiaceae</taxon>
        <taxon>Actinokineospora</taxon>
    </lineage>
</organism>
<proteinExistence type="predicted"/>
<feature type="domain" description="PET hydrolase/cutinase-like" evidence="2">
    <location>
        <begin position="29"/>
        <end position="247"/>
    </location>
</feature>
<dbReference type="Pfam" id="PF12740">
    <property type="entry name" value="PETase"/>
    <property type="match status" value="1"/>
</dbReference>
<comment type="caution">
    <text evidence="3">The sequence shown here is derived from an EMBL/GenBank/DDBJ whole genome shotgun (WGS) entry which is preliminary data.</text>
</comment>
<evidence type="ECO:0000256" key="1">
    <source>
        <dbReference type="SAM" id="SignalP"/>
    </source>
</evidence>
<feature type="signal peptide" evidence="1">
    <location>
        <begin position="1"/>
        <end position="21"/>
    </location>
</feature>
<dbReference type="Proteomes" id="UP001596512">
    <property type="component" value="Unassembled WGS sequence"/>
</dbReference>
<sequence>MLGVVAVVATTVPALASSAAAAVVSGDCSSVSTGWAQAGPFAVTVETGAPDHTIYRPARLGACASYPVIIWGNGTGTGPIAYDGLLRLLASHGFIVAAAKTANAGLGEEMLAGLDHLAKRGGTPGDALAGKVDLSRVGATGHSQGGGGAIVAGADPRVDTTAPIEPGPQGAVTALRGPAFFLAGQEDKVVLPGTLVYPRYQRADQVPAVYGELAGATHMTPTGSGGGFRGPVVAWFRARLLGDERAKAEFTGPTCGYCASPIWSRFERNARAGG</sequence>
<evidence type="ECO:0000313" key="3">
    <source>
        <dbReference type="EMBL" id="MFC7616188.1"/>
    </source>
</evidence>
<feature type="chain" id="PRO_5046754011" evidence="1">
    <location>
        <begin position="22"/>
        <end position="274"/>
    </location>
</feature>
<evidence type="ECO:0000259" key="2">
    <source>
        <dbReference type="Pfam" id="PF12740"/>
    </source>
</evidence>
<keyword evidence="1" id="KW-0732">Signal</keyword>
<reference evidence="4" key="1">
    <citation type="journal article" date="2019" name="Int. J. Syst. Evol. Microbiol.">
        <title>The Global Catalogue of Microorganisms (GCM) 10K type strain sequencing project: providing services to taxonomists for standard genome sequencing and annotation.</title>
        <authorList>
            <consortium name="The Broad Institute Genomics Platform"/>
            <consortium name="The Broad Institute Genome Sequencing Center for Infectious Disease"/>
            <person name="Wu L."/>
            <person name="Ma J."/>
        </authorList>
    </citation>
    <scope>NUCLEOTIDE SEQUENCE [LARGE SCALE GENOMIC DNA]</scope>
    <source>
        <strain evidence="4">JCM 17695</strain>
    </source>
</reference>
<dbReference type="Gene3D" id="3.40.50.1820">
    <property type="entry name" value="alpha/beta hydrolase"/>
    <property type="match status" value="1"/>
</dbReference>